<dbReference type="GO" id="GO:0016020">
    <property type="term" value="C:membrane"/>
    <property type="evidence" value="ECO:0007669"/>
    <property type="project" value="InterPro"/>
</dbReference>
<feature type="domain" description="Peptidase C39" evidence="1">
    <location>
        <begin position="73"/>
        <end position="208"/>
    </location>
</feature>
<proteinExistence type="predicted"/>
<organism evidence="2 3">
    <name type="scientific">Xylanibacter ruminicola</name>
    <name type="common">Prevotella ruminicola</name>
    <dbReference type="NCBI Taxonomy" id="839"/>
    <lineage>
        <taxon>Bacteria</taxon>
        <taxon>Pseudomonadati</taxon>
        <taxon>Bacteroidota</taxon>
        <taxon>Bacteroidia</taxon>
        <taxon>Bacteroidales</taxon>
        <taxon>Prevotellaceae</taxon>
        <taxon>Xylanibacter</taxon>
    </lineage>
</organism>
<dbReference type="GO" id="GO:0008233">
    <property type="term" value="F:peptidase activity"/>
    <property type="evidence" value="ECO:0007669"/>
    <property type="project" value="InterPro"/>
</dbReference>
<dbReference type="EMBL" id="SUYC01000012">
    <property type="protein sequence ID" value="MBE6271443.1"/>
    <property type="molecule type" value="Genomic_DNA"/>
</dbReference>
<evidence type="ECO:0000313" key="2">
    <source>
        <dbReference type="EMBL" id="MBE6271443.1"/>
    </source>
</evidence>
<protein>
    <recommendedName>
        <fullName evidence="1">Peptidase C39 domain-containing protein</fullName>
    </recommendedName>
</protein>
<accession>A0A9D5S823</accession>
<evidence type="ECO:0000259" key="1">
    <source>
        <dbReference type="Pfam" id="PF03412"/>
    </source>
</evidence>
<sequence>MANKDLISDELLAAYLDGNTSEEETKQVLRALKHDKQLQEILNVALQTEDKASLIPLQNEVLPMLQMAALSGENICAVLCELFILQRHHIPYNEEELVNTAKQEGWLKPQGTPLYCIGNLLELKGLKVERKYDTTISDLRLAIENDDDVVVGVDREKLYADENDPEDLTNHAVVVTAINNDGVTIFDPYKKPEIINIPLPEFMDAWKESRFYMVRTF</sequence>
<reference evidence="2" key="1">
    <citation type="submission" date="2019-04" db="EMBL/GenBank/DDBJ databases">
        <title>Evolution of Biomass-Degrading Anaerobic Consortia Revealed by Metagenomics.</title>
        <authorList>
            <person name="Peng X."/>
        </authorList>
    </citation>
    <scope>NUCLEOTIDE SEQUENCE</scope>
    <source>
        <strain evidence="2">SIG140</strain>
    </source>
</reference>
<gene>
    <name evidence="2" type="ORF">E7101_10910</name>
</gene>
<comment type="caution">
    <text evidence="2">The sequence shown here is derived from an EMBL/GenBank/DDBJ whole genome shotgun (WGS) entry which is preliminary data.</text>
</comment>
<dbReference type="AlphaFoldDB" id="A0A9D5S823"/>
<evidence type="ECO:0000313" key="3">
    <source>
        <dbReference type="Proteomes" id="UP000806522"/>
    </source>
</evidence>
<dbReference type="InterPro" id="IPR005074">
    <property type="entry name" value="Peptidase_C39"/>
</dbReference>
<dbReference type="GO" id="GO:0006508">
    <property type="term" value="P:proteolysis"/>
    <property type="evidence" value="ECO:0007669"/>
    <property type="project" value="InterPro"/>
</dbReference>
<name>A0A9D5S823_XYLRU</name>
<dbReference type="Gene3D" id="3.90.70.10">
    <property type="entry name" value="Cysteine proteinases"/>
    <property type="match status" value="1"/>
</dbReference>
<dbReference type="Pfam" id="PF03412">
    <property type="entry name" value="Peptidase_C39"/>
    <property type="match status" value="1"/>
</dbReference>
<dbReference type="Proteomes" id="UP000806522">
    <property type="component" value="Unassembled WGS sequence"/>
</dbReference>
<dbReference type="GO" id="GO:0005524">
    <property type="term" value="F:ATP binding"/>
    <property type="evidence" value="ECO:0007669"/>
    <property type="project" value="InterPro"/>
</dbReference>